<dbReference type="SUPFAM" id="SSF81296">
    <property type="entry name" value="E set domains"/>
    <property type="match status" value="2"/>
</dbReference>
<dbReference type="InterPro" id="IPR006047">
    <property type="entry name" value="GH13_cat_dom"/>
</dbReference>
<dbReference type="CDD" id="cd11338">
    <property type="entry name" value="AmyAc_CMD"/>
    <property type="match status" value="1"/>
</dbReference>
<evidence type="ECO:0000256" key="1">
    <source>
        <dbReference type="ARBA" id="ARBA00022801"/>
    </source>
</evidence>
<evidence type="ECO:0000256" key="2">
    <source>
        <dbReference type="ARBA" id="ARBA00023295"/>
    </source>
</evidence>
<dbReference type="SMART" id="SM00642">
    <property type="entry name" value="Aamy"/>
    <property type="match status" value="1"/>
</dbReference>
<feature type="domain" description="Glycosyl hydrolase family 13 catalytic" evidence="4">
    <location>
        <begin position="223"/>
        <end position="581"/>
    </location>
</feature>
<accession>A0A7G1G5A1</accession>
<dbReference type="SUPFAM" id="SSF51445">
    <property type="entry name" value="(Trans)glycosidases"/>
    <property type="match status" value="1"/>
</dbReference>
<dbReference type="EMBL" id="AP018712">
    <property type="protein sequence ID" value="BBE29963.1"/>
    <property type="molecule type" value="Genomic_DNA"/>
</dbReference>
<feature type="signal peptide" evidence="3">
    <location>
        <begin position="1"/>
        <end position="18"/>
    </location>
</feature>
<dbReference type="AlphaFoldDB" id="A0A7G1G5A1"/>
<gene>
    <name evidence="5" type="ORF">OSSY52_01040</name>
</gene>
<dbReference type="InterPro" id="IPR013780">
    <property type="entry name" value="Glyco_hydro_b"/>
</dbReference>
<dbReference type="Gene3D" id="2.60.40.10">
    <property type="entry name" value="Immunoglobulins"/>
    <property type="match status" value="1"/>
</dbReference>
<proteinExistence type="predicted"/>
<dbReference type="InterPro" id="IPR032640">
    <property type="entry name" value="AMPK1_CBM"/>
</dbReference>
<dbReference type="KEGG" id="ocy:OSSY52_01040"/>
<sequence length="660" mass="78172">MKKFLTLFMIFLSTFIFSNKVAFFYTKDASMVKIIGNFTNFEEKNFKKTTTGIWKYEIDLKVGKYFYRYIVDGKEILDPLNTNYEEYDGKLYNIRKVEEMYIPQKGDSKIKDIYFDVSRKYINPVKSGEIYLSIEFDKSDVEDVSLISNADKVEKNFYSLKDKDKYVFHIFTKSDKLKYLFYIKDGEKIKFGYNDSFFTFDFKHPQIKYFDVPTWSKGRIYYQIFPERFKNGDKTNDYVSTQNWNGPYNRNQLLFDFFGGDLQGVIDSKEYLKELGIEGIYFNPIFEADSTHKYDTKDYLKIDPHFGTEKVFKDLINTFKKENIKIILDGVFNHTGSDFFAMKENFEKQKKSNYLDWYFIKKFPIIKSADNYECWWNYSDLPKLNINNSQVRGYFDEVLGKWMSFGIDGWRLDAVDQIQTSFWSNFIYPAIKNTNKDALIVGEYWKDASDYFKDPSFDSVMNYIFRDSAISYANGGNARNFVNTTNSYLNKYPPQVLNSLWNMLGSHDTERIFTMLHENLWSLKIAVGLQMTFVGAPVIYYGDEIGMTGGDDPFCRKPFTWDKTKWNMDIFNYYKKLIEFRKNHKALREGSYKVLKTKISTIVFERVFNEDKVIIITNSKKIKTKIDLSLDGKYKDILTGNEYTKINYANPRSIMILYKE</sequence>
<dbReference type="InterPro" id="IPR013783">
    <property type="entry name" value="Ig-like_fold"/>
</dbReference>
<evidence type="ECO:0000259" key="4">
    <source>
        <dbReference type="SMART" id="SM00642"/>
    </source>
</evidence>
<evidence type="ECO:0000313" key="6">
    <source>
        <dbReference type="Proteomes" id="UP000516361"/>
    </source>
</evidence>
<feature type="chain" id="PRO_5028963170" description="Glycosyl hydrolase family 13 catalytic domain-containing protein" evidence="3">
    <location>
        <begin position="19"/>
        <end position="660"/>
    </location>
</feature>
<dbReference type="PANTHER" id="PTHR10357">
    <property type="entry name" value="ALPHA-AMYLASE FAMILY MEMBER"/>
    <property type="match status" value="1"/>
</dbReference>
<dbReference type="InterPro" id="IPR014756">
    <property type="entry name" value="Ig_E-set"/>
</dbReference>
<keyword evidence="2" id="KW-0326">Glycosidase</keyword>
<keyword evidence="3" id="KW-0732">Signal</keyword>
<organism evidence="5 6">
    <name type="scientific">Tepiditoga spiralis</name>
    <dbReference type="NCBI Taxonomy" id="2108365"/>
    <lineage>
        <taxon>Bacteria</taxon>
        <taxon>Thermotogati</taxon>
        <taxon>Thermotogota</taxon>
        <taxon>Thermotogae</taxon>
        <taxon>Petrotogales</taxon>
        <taxon>Petrotogaceae</taxon>
        <taxon>Tepiditoga</taxon>
    </lineage>
</organism>
<evidence type="ECO:0000313" key="5">
    <source>
        <dbReference type="EMBL" id="BBE29963.1"/>
    </source>
</evidence>
<dbReference type="GO" id="GO:0005975">
    <property type="term" value="P:carbohydrate metabolic process"/>
    <property type="evidence" value="ECO:0007669"/>
    <property type="project" value="InterPro"/>
</dbReference>
<dbReference type="InterPro" id="IPR017853">
    <property type="entry name" value="GH"/>
</dbReference>
<dbReference type="FunCoup" id="A0A7G1G5A1">
    <property type="interactions" value="66"/>
</dbReference>
<evidence type="ECO:0000256" key="3">
    <source>
        <dbReference type="SAM" id="SignalP"/>
    </source>
</evidence>
<dbReference type="Proteomes" id="UP000516361">
    <property type="component" value="Chromosome"/>
</dbReference>
<dbReference type="Pfam" id="PF00128">
    <property type="entry name" value="Alpha-amylase"/>
    <property type="match status" value="1"/>
</dbReference>
<protein>
    <recommendedName>
        <fullName evidence="4">Glycosyl hydrolase family 13 catalytic domain-containing protein</fullName>
    </recommendedName>
</protein>
<name>A0A7G1G5A1_9BACT</name>
<dbReference type="RefSeq" id="WP_190615105.1">
    <property type="nucleotide sequence ID" value="NZ_AP018712.1"/>
</dbReference>
<dbReference type="PANTHER" id="PTHR10357:SF210">
    <property type="entry name" value="MALTODEXTRIN GLUCOSIDASE"/>
    <property type="match status" value="1"/>
</dbReference>
<dbReference type="Gene3D" id="2.60.40.1180">
    <property type="entry name" value="Golgi alpha-mannosidase II"/>
    <property type="match status" value="1"/>
</dbReference>
<dbReference type="InterPro" id="IPR045857">
    <property type="entry name" value="O16G_dom_2"/>
</dbReference>
<dbReference type="Gene3D" id="3.20.20.80">
    <property type="entry name" value="Glycosidases"/>
    <property type="match status" value="1"/>
</dbReference>
<dbReference type="InParanoid" id="A0A7G1G5A1"/>
<keyword evidence="1" id="KW-0378">Hydrolase</keyword>
<dbReference type="GO" id="GO:0016798">
    <property type="term" value="F:hydrolase activity, acting on glycosyl bonds"/>
    <property type="evidence" value="ECO:0007669"/>
    <property type="project" value="UniProtKB-KW"/>
</dbReference>
<dbReference type="Pfam" id="PF16561">
    <property type="entry name" value="AMPK1_CBM"/>
    <property type="match status" value="1"/>
</dbReference>
<reference evidence="5 6" key="1">
    <citation type="submission" date="2018-06" db="EMBL/GenBank/DDBJ databases">
        <title>Genome sequencing of Oceanotoga sp. sy52.</title>
        <authorList>
            <person name="Mori K."/>
        </authorList>
    </citation>
    <scope>NUCLEOTIDE SEQUENCE [LARGE SCALE GENOMIC DNA]</scope>
    <source>
        <strain evidence="6">sy52</strain>
    </source>
</reference>
<dbReference type="Gene3D" id="3.90.400.10">
    <property type="entry name" value="Oligo-1,6-glucosidase, Domain 2"/>
    <property type="match status" value="1"/>
</dbReference>
<keyword evidence="6" id="KW-1185">Reference proteome</keyword>